<dbReference type="AlphaFoldDB" id="A0A9Q3EL34"/>
<protein>
    <recommendedName>
        <fullName evidence="4">RNase H type-1 domain-containing protein</fullName>
    </recommendedName>
</protein>
<organism evidence="2 3">
    <name type="scientific">Austropuccinia psidii MF-1</name>
    <dbReference type="NCBI Taxonomy" id="1389203"/>
    <lineage>
        <taxon>Eukaryota</taxon>
        <taxon>Fungi</taxon>
        <taxon>Dikarya</taxon>
        <taxon>Basidiomycota</taxon>
        <taxon>Pucciniomycotina</taxon>
        <taxon>Pucciniomycetes</taxon>
        <taxon>Pucciniales</taxon>
        <taxon>Sphaerophragmiaceae</taxon>
        <taxon>Austropuccinia</taxon>
    </lineage>
</organism>
<feature type="compositionally biased region" description="Basic and acidic residues" evidence="1">
    <location>
        <begin position="133"/>
        <end position="147"/>
    </location>
</feature>
<comment type="caution">
    <text evidence="2">The sequence shown here is derived from an EMBL/GenBank/DDBJ whole genome shotgun (WGS) entry which is preliminary data.</text>
</comment>
<proteinExistence type="predicted"/>
<keyword evidence="3" id="KW-1185">Reference proteome</keyword>
<dbReference type="InterPro" id="IPR012337">
    <property type="entry name" value="RNaseH-like_sf"/>
</dbReference>
<dbReference type="InterPro" id="IPR036397">
    <property type="entry name" value="RNaseH_sf"/>
</dbReference>
<evidence type="ECO:0000256" key="1">
    <source>
        <dbReference type="SAM" id="MobiDB-lite"/>
    </source>
</evidence>
<gene>
    <name evidence="2" type="ORF">O181_063278</name>
</gene>
<evidence type="ECO:0008006" key="4">
    <source>
        <dbReference type="Google" id="ProtNLM"/>
    </source>
</evidence>
<dbReference type="GO" id="GO:0003676">
    <property type="term" value="F:nucleic acid binding"/>
    <property type="evidence" value="ECO:0007669"/>
    <property type="project" value="InterPro"/>
</dbReference>
<dbReference type="EMBL" id="AVOT02030387">
    <property type="protein sequence ID" value="MBW0523563.1"/>
    <property type="molecule type" value="Genomic_DNA"/>
</dbReference>
<dbReference type="Gene3D" id="3.30.420.10">
    <property type="entry name" value="Ribonuclease H-like superfamily/Ribonuclease H"/>
    <property type="match status" value="1"/>
</dbReference>
<sequence length="184" mass="20843">MRHIANTIPVTNFESELVGLKLAIELIRRELYLRRERNLPTGKIHILSDNQGALRKVANLTIPSTGQHLYLQISSDLSSLAQLTMIHLAWCPGHRGIEGNKKADSKAKKAALNPSIQQQSIPPRKANIKQRTKRENKPTDFTSEEKKRLRVKSFPKKFNKALSTQEKAITLALNQLRSKHVTLN</sequence>
<reference evidence="2" key="1">
    <citation type="submission" date="2021-03" db="EMBL/GenBank/DDBJ databases">
        <title>Draft genome sequence of rust myrtle Austropuccinia psidii MF-1, a brazilian biotype.</title>
        <authorList>
            <person name="Quecine M.C."/>
            <person name="Pachon D.M.R."/>
            <person name="Bonatelli M.L."/>
            <person name="Correr F.H."/>
            <person name="Franceschini L.M."/>
            <person name="Leite T.F."/>
            <person name="Margarido G.R.A."/>
            <person name="Almeida C.A."/>
            <person name="Ferrarezi J.A."/>
            <person name="Labate C.A."/>
        </authorList>
    </citation>
    <scope>NUCLEOTIDE SEQUENCE</scope>
    <source>
        <strain evidence="2">MF-1</strain>
    </source>
</reference>
<evidence type="ECO:0000313" key="2">
    <source>
        <dbReference type="EMBL" id="MBW0523563.1"/>
    </source>
</evidence>
<dbReference type="OrthoDB" id="3265969at2759"/>
<feature type="region of interest" description="Disordered" evidence="1">
    <location>
        <begin position="111"/>
        <end position="148"/>
    </location>
</feature>
<evidence type="ECO:0000313" key="3">
    <source>
        <dbReference type="Proteomes" id="UP000765509"/>
    </source>
</evidence>
<accession>A0A9Q3EL34</accession>
<dbReference type="SUPFAM" id="SSF53098">
    <property type="entry name" value="Ribonuclease H-like"/>
    <property type="match status" value="1"/>
</dbReference>
<name>A0A9Q3EL34_9BASI</name>
<dbReference type="Proteomes" id="UP000765509">
    <property type="component" value="Unassembled WGS sequence"/>
</dbReference>